<keyword evidence="3 6" id="KW-0812">Transmembrane</keyword>
<evidence type="ECO:0000256" key="4">
    <source>
        <dbReference type="ARBA" id="ARBA00022989"/>
    </source>
</evidence>
<comment type="caution">
    <text evidence="7">The sequence shown here is derived from an EMBL/GenBank/DDBJ whole genome shotgun (WGS) entry which is preliminary data.</text>
</comment>
<dbReference type="GO" id="GO:0022857">
    <property type="term" value="F:transmembrane transporter activity"/>
    <property type="evidence" value="ECO:0007669"/>
    <property type="project" value="UniProtKB-ARBA"/>
</dbReference>
<dbReference type="InterPro" id="IPR047622">
    <property type="entry name" value="GPR1_FUN34_YAAH"/>
</dbReference>
<protein>
    <submittedName>
        <fullName evidence="7">Acetate uptake transporter</fullName>
    </submittedName>
</protein>
<feature type="transmembrane region" description="Helical" evidence="6">
    <location>
        <begin position="125"/>
        <end position="149"/>
    </location>
</feature>
<dbReference type="PROSITE" id="PS01114">
    <property type="entry name" value="GPR1_FUN34_YAAH"/>
    <property type="match status" value="1"/>
</dbReference>
<evidence type="ECO:0000256" key="5">
    <source>
        <dbReference type="ARBA" id="ARBA00023136"/>
    </source>
</evidence>
<dbReference type="InterPro" id="IPR051633">
    <property type="entry name" value="AceTr"/>
</dbReference>
<dbReference type="NCBIfam" id="NF038013">
    <property type="entry name" value="AceTr_1"/>
    <property type="match status" value="1"/>
</dbReference>
<organism evidence="7 8">
    <name type="scientific">Halomarina salina</name>
    <dbReference type="NCBI Taxonomy" id="1872699"/>
    <lineage>
        <taxon>Archaea</taxon>
        <taxon>Methanobacteriati</taxon>
        <taxon>Methanobacteriota</taxon>
        <taxon>Stenosarchaea group</taxon>
        <taxon>Halobacteria</taxon>
        <taxon>Halobacteriales</taxon>
        <taxon>Natronomonadaceae</taxon>
        <taxon>Halomarina</taxon>
    </lineage>
</organism>
<name>A0ABD5RJ45_9EURY</name>
<dbReference type="EMBL" id="JBHSQH010000001">
    <property type="protein sequence ID" value="MFC5970617.1"/>
    <property type="molecule type" value="Genomic_DNA"/>
</dbReference>
<gene>
    <name evidence="7" type="ORF">ACFPYI_04660</name>
</gene>
<feature type="transmembrane region" description="Helical" evidence="6">
    <location>
        <begin position="155"/>
        <end position="176"/>
    </location>
</feature>
<keyword evidence="4 6" id="KW-1133">Transmembrane helix</keyword>
<accession>A0ABD5RJ45</accession>
<feature type="transmembrane region" description="Helical" evidence="6">
    <location>
        <begin position="101"/>
        <end position="118"/>
    </location>
</feature>
<comment type="subcellular location">
    <subcellularLocation>
        <location evidence="1">Membrane</location>
        <topology evidence="1">Multi-pass membrane protein</topology>
    </subcellularLocation>
</comment>
<feature type="transmembrane region" description="Helical" evidence="6">
    <location>
        <begin position="73"/>
        <end position="95"/>
    </location>
</feature>
<sequence length="203" mass="21204">MPKETKLANPAPLGLMGFALTTMILSLINAGLLPDEGGIAVVIPLAMAYGGTMQIVAGILAFRKGDTFETMAFNTYGAFWWWFGLAELFAVNGLLSPSTTAIGVTLVGFGVITTILLVGTLRLNWALFAVFATLAATFYLVGVGDWLGIDVLVTAGGYVGMVTAVLAAYTAAAEVLNWTFGEDRIPLGGSPTSGRRTTAQTAD</sequence>
<evidence type="ECO:0000313" key="7">
    <source>
        <dbReference type="EMBL" id="MFC5970617.1"/>
    </source>
</evidence>
<dbReference type="PANTHER" id="PTHR31123:SF1">
    <property type="entry name" value="ACCUMULATION OF DYADS PROTEIN 2-RELATED"/>
    <property type="match status" value="1"/>
</dbReference>
<feature type="transmembrane region" description="Helical" evidence="6">
    <location>
        <begin position="39"/>
        <end position="61"/>
    </location>
</feature>
<evidence type="ECO:0000256" key="1">
    <source>
        <dbReference type="ARBA" id="ARBA00004141"/>
    </source>
</evidence>
<feature type="transmembrane region" description="Helical" evidence="6">
    <location>
        <begin position="12"/>
        <end position="33"/>
    </location>
</feature>
<dbReference type="PANTHER" id="PTHR31123">
    <property type="entry name" value="ACCUMULATION OF DYADS PROTEIN 2-RELATED"/>
    <property type="match status" value="1"/>
</dbReference>
<evidence type="ECO:0000256" key="2">
    <source>
        <dbReference type="ARBA" id="ARBA00005587"/>
    </source>
</evidence>
<dbReference type="GO" id="GO:0016020">
    <property type="term" value="C:membrane"/>
    <property type="evidence" value="ECO:0007669"/>
    <property type="project" value="UniProtKB-SubCell"/>
</dbReference>
<keyword evidence="5 6" id="KW-0472">Membrane</keyword>
<evidence type="ECO:0000313" key="8">
    <source>
        <dbReference type="Proteomes" id="UP001596099"/>
    </source>
</evidence>
<dbReference type="Proteomes" id="UP001596099">
    <property type="component" value="Unassembled WGS sequence"/>
</dbReference>
<comment type="similarity">
    <text evidence="2">Belongs to the acetate uptake transporter (AceTr) (TC 2.A.96) family.</text>
</comment>
<evidence type="ECO:0000256" key="6">
    <source>
        <dbReference type="SAM" id="Phobius"/>
    </source>
</evidence>
<dbReference type="Pfam" id="PF01184">
    <property type="entry name" value="Gpr1_Fun34_YaaH"/>
    <property type="match status" value="1"/>
</dbReference>
<dbReference type="RefSeq" id="WP_247413549.1">
    <property type="nucleotide sequence ID" value="NZ_JALLGW010000001.1"/>
</dbReference>
<reference evidence="7 8" key="1">
    <citation type="journal article" date="2019" name="Int. J. Syst. Evol. Microbiol.">
        <title>The Global Catalogue of Microorganisms (GCM) 10K type strain sequencing project: providing services to taxonomists for standard genome sequencing and annotation.</title>
        <authorList>
            <consortium name="The Broad Institute Genomics Platform"/>
            <consortium name="The Broad Institute Genome Sequencing Center for Infectious Disease"/>
            <person name="Wu L."/>
            <person name="Ma J."/>
        </authorList>
    </citation>
    <scope>NUCLEOTIDE SEQUENCE [LARGE SCALE GENOMIC DNA]</scope>
    <source>
        <strain evidence="7 8">CGMCC 1.12543</strain>
    </source>
</reference>
<keyword evidence="8" id="KW-1185">Reference proteome</keyword>
<proteinExistence type="inferred from homology"/>
<dbReference type="InterPro" id="IPR000791">
    <property type="entry name" value="Gpr1/Fun34/SatP-like"/>
</dbReference>
<evidence type="ECO:0000256" key="3">
    <source>
        <dbReference type="ARBA" id="ARBA00022692"/>
    </source>
</evidence>
<dbReference type="AlphaFoldDB" id="A0ABD5RJ45"/>